<evidence type="ECO:0000313" key="2">
    <source>
        <dbReference type="EMBL" id="EHL03761.1"/>
    </source>
</evidence>
<evidence type="ECO:0000313" key="3">
    <source>
        <dbReference type="Proteomes" id="UP000005446"/>
    </source>
</evidence>
<reference evidence="2 3" key="1">
    <citation type="journal article" date="2012" name="Eukaryot. Cell">
        <title>Genome sequence of the fungus Glarea lozoyensis: the first genome sequence of a species from the Helotiaceae family.</title>
        <authorList>
            <person name="Youssar L."/>
            <person name="Gruening B.A."/>
            <person name="Erxleben A."/>
            <person name="Guenther S."/>
            <person name="Huettel W."/>
        </authorList>
    </citation>
    <scope>NUCLEOTIDE SEQUENCE [LARGE SCALE GENOMIC DNA]</scope>
    <source>
        <strain evidence="3">ATCC 74030 / MF5533</strain>
    </source>
</reference>
<dbReference type="HOGENOM" id="CLU_1185113_0_0_1"/>
<gene>
    <name evidence="2" type="ORF">M7I_0113</name>
</gene>
<keyword evidence="1" id="KW-0175">Coiled coil</keyword>
<keyword evidence="3" id="KW-1185">Reference proteome</keyword>
<organism evidence="2 3">
    <name type="scientific">Glarea lozoyensis (strain ATCC 74030 / MF5533)</name>
    <dbReference type="NCBI Taxonomy" id="1104152"/>
    <lineage>
        <taxon>Eukaryota</taxon>
        <taxon>Fungi</taxon>
        <taxon>Dikarya</taxon>
        <taxon>Ascomycota</taxon>
        <taxon>Pezizomycotina</taxon>
        <taxon>Leotiomycetes</taxon>
        <taxon>Helotiales</taxon>
        <taxon>Helotiaceae</taxon>
        <taxon>Glarea</taxon>
    </lineage>
</organism>
<feature type="coiled-coil region" evidence="1">
    <location>
        <begin position="63"/>
        <end position="94"/>
    </location>
</feature>
<dbReference type="InParanoid" id="H0ECH5"/>
<dbReference type="EMBL" id="AGUE01000004">
    <property type="protein sequence ID" value="EHL03761.1"/>
    <property type="molecule type" value="Genomic_DNA"/>
</dbReference>
<evidence type="ECO:0008006" key="4">
    <source>
        <dbReference type="Google" id="ProtNLM"/>
    </source>
</evidence>
<dbReference type="Proteomes" id="UP000005446">
    <property type="component" value="Unassembled WGS sequence"/>
</dbReference>
<dbReference type="OrthoDB" id="7464126at2759"/>
<sequence length="234" mass="26600">MSFGFSIGDGVMLTKLVWQTVEGTRKACGEYSEMTREARSLGQVFERLRGEIASPESALHRAKDERKRELSKILRRAQRLLEDIEDAIVKYNGLSTEGGGAGKLMQKIRFGNGKARDLDSVRLKMATYTASITINLNLLSSEGQGRIENQVESLGGDLRGIRESVNYITAKLSARTEEGSVWTSYADDDKMFWRRLRRGLYQEGYTDRELRKHEKLIMAYINELGERVVVLIRQ</sequence>
<dbReference type="AlphaFoldDB" id="H0ECH5"/>
<accession>H0ECH5</accession>
<proteinExistence type="predicted"/>
<comment type="caution">
    <text evidence="2">The sequence shown here is derived from an EMBL/GenBank/DDBJ whole genome shotgun (WGS) entry which is preliminary data.</text>
</comment>
<evidence type="ECO:0000256" key="1">
    <source>
        <dbReference type="SAM" id="Coils"/>
    </source>
</evidence>
<name>H0ECH5_GLAL7</name>
<protein>
    <recommendedName>
        <fullName evidence="4">Fungal N-terminal domain-containing protein</fullName>
    </recommendedName>
</protein>